<sequence>MRQQVAQLTNVPTRTTMALVTRGGVVATKNAAEPRPGLSIVKLFIADYALRHGDGHPIDRRLAEVMVRFSDDGAAHHLMSKYPKAITKIAREYGMGETQQGRSWGTTMTTSVDTAMFLHKLRTRNTNSMVLKWMRTSTATASDGTRQNWGTKGLPGVTGTKWGWSDYGRTASASASIGDGFSVVAFSWGGLGVQNVDVRPAARYLG</sequence>
<proteinExistence type="predicted"/>
<dbReference type="EMBL" id="DXFZ01000005">
    <property type="protein sequence ID" value="HIW94930.1"/>
    <property type="molecule type" value="Genomic_DNA"/>
</dbReference>
<dbReference type="InterPro" id="IPR045155">
    <property type="entry name" value="Beta-lactam_cat"/>
</dbReference>
<dbReference type="Gene3D" id="3.40.710.10">
    <property type="entry name" value="DD-peptidase/beta-lactamase superfamily"/>
    <property type="match status" value="1"/>
</dbReference>
<dbReference type="InterPro" id="IPR012338">
    <property type="entry name" value="Beta-lactam/transpept-like"/>
</dbReference>
<gene>
    <name evidence="2" type="ORF">H9867_00350</name>
</gene>
<dbReference type="AlphaFoldDB" id="A0A9D1RWI5"/>
<protein>
    <submittedName>
        <fullName evidence="2">Serine hydrolase</fullName>
    </submittedName>
</protein>
<accession>A0A9D1RWI5</accession>
<dbReference type="GO" id="GO:0016787">
    <property type="term" value="F:hydrolase activity"/>
    <property type="evidence" value="ECO:0007669"/>
    <property type="project" value="UniProtKB-KW"/>
</dbReference>
<name>A0A9D1RWI5_9CORY</name>
<reference evidence="2" key="1">
    <citation type="journal article" date="2021" name="PeerJ">
        <title>Extensive microbial diversity within the chicken gut microbiome revealed by metagenomics and culture.</title>
        <authorList>
            <person name="Gilroy R."/>
            <person name="Ravi A."/>
            <person name="Getino M."/>
            <person name="Pursley I."/>
            <person name="Horton D.L."/>
            <person name="Alikhan N.F."/>
            <person name="Baker D."/>
            <person name="Gharbi K."/>
            <person name="Hall N."/>
            <person name="Watson M."/>
            <person name="Adriaenssens E.M."/>
            <person name="Foster-Nyarko E."/>
            <person name="Jarju S."/>
            <person name="Secka A."/>
            <person name="Antonio M."/>
            <person name="Oren A."/>
            <person name="Chaudhuri R.R."/>
            <person name="La Ragione R."/>
            <person name="Hildebrand F."/>
            <person name="Pallen M.J."/>
        </authorList>
    </citation>
    <scope>NUCLEOTIDE SEQUENCE</scope>
    <source>
        <strain evidence="2">4376</strain>
    </source>
</reference>
<reference evidence="2" key="2">
    <citation type="submission" date="2021-04" db="EMBL/GenBank/DDBJ databases">
        <authorList>
            <person name="Gilroy R."/>
        </authorList>
    </citation>
    <scope>NUCLEOTIDE SEQUENCE</scope>
    <source>
        <strain evidence="2">4376</strain>
    </source>
</reference>
<comment type="caution">
    <text evidence="2">The sequence shown here is derived from an EMBL/GenBank/DDBJ whole genome shotgun (WGS) entry which is preliminary data.</text>
</comment>
<evidence type="ECO:0000313" key="2">
    <source>
        <dbReference type="EMBL" id="HIW94930.1"/>
    </source>
</evidence>
<evidence type="ECO:0000313" key="3">
    <source>
        <dbReference type="Proteomes" id="UP000824189"/>
    </source>
</evidence>
<dbReference type="Proteomes" id="UP000824189">
    <property type="component" value="Unassembled WGS sequence"/>
</dbReference>
<keyword evidence="2" id="KW-0378">Hydrolase</keyword>
<feature type="domain" description="Beta-lactamase class A catalytic" evidence="1">
    <location>
        <begin position="61"/>
        <end position="149"/>
    </location>
</feature>
<dbReference type="SUPFAM" id="SSF56601">
    <property type="entry name" value="beta-lactamase/transpeptidase-like"/>
    <property type="match status" value="1"/>
</dbReference>
<organism evidence="2 3">
    <name type="scientific">Candidatus Corynebacterium gallistercoris</name>
    <dbReference type="NCBI Taxonomy" id="2838530"/>
    <lineage>
        <taxon>Bacteria</taxon>
        <taxon>Bacillati</taxon>
        <taxon>Actinomycetota</taxon>
        <taxon>Actinomycetes</taxon>
        <taxon>Mycobacteriales</taxon>
        <taxon>Corynebacteriaceae</taxon>
        <taxon>Corynebacterium</taxon>
    </lineage>
</organism>
<evidence type="ECO:0000259" key="1">
    <source>
        <dbReference type="Pfam" id="PF13354"/>
    </source>
</evidence>
<dbReference type="Pfam" id="PF13354">
    <property type="entry name" value="Beta-lactamase2"/>
    <property type="match status" value="1"/>
</dbReference>